<dbReference type="STRING" id="77166.U4U868"/>
<evidence type="ECO:0000256" key="2">
    <source>
        <dbReference type="ARBA" id="ARBA00005569"/>
    </source>
</evidence>
<proteinExistence type="inferred from homology"/>
<dbReference type="SUPFAM" id="SSF117289">
    <property type="entry name" value="Nucleoporin domain"/>
    <property type="match status" value="1"/>
</dbReference>
<evidence type="ECO:0000256" key="3">
    <source>
        <dbReference type="ARBA" id="ARBA00022448"/>
    </source>
</evidence>
<dbReference type="Proteomes" id="UP000030742">
    <property type="component" value="Unassembled WGS sequence"/>
</dbReference>
<dbReference type="GO" id="GO:0017056">
    <property type="term" value="F:structural constituent of nuclear pore"/>
    <property type="evidence" value="ECO:0007669"/>
    <property type="project" value="InterPro"/>
</dbReference>
<comment type="subcellular location">
    <subcellularLocation>
        <location evidence="1">Nucleus envelope</location>
    </subcellularLocation>
</comment>
<dbReference type="PANTHER" id="PTHR13405:SF11">
    <property type="entry name" value="NUCLEAR PORE COMPLEX PROTEIN NUP133"/>
    <property type="match status" value="1"/>
</dbReference>
<protein>
    <recommendedName>
        <fullName evidence="12">Nucleoporin Nup133/Nup155-like C-terminal domain-containing protein</fullName>
    </recommendedName>
</protein>
<dbReference type="InterPro" id="IPR015943">
    <property type="entry name" value="WD40/YVTN_repeat-like_dom_sf"/>
</dbReference>
<keyword evidence="6" id="KW-0811">Translocation</keyword>
<dbReference type="InterPro" id="IPR014908">
    <property type="entry name" value="Nucleoporin_Nup133/Nup155_N"/>
</dbReference>
<organism evidence="10 11">
    <name type="scientific">Dendroctonus ponderosae</name>
    <name type="common">Mountain pine beetle</name>
    <dbReference type="NCBI Taxonomy" id="77166"/>
    <lineage>
        <taxon>Eukaryota</taxon>
        <taxon>Metazoa</taxon>
        <taxon>Ecdysozoa</taxon>
        <taxon>Arthropoda</taxon>
        <taxon>Hexapoda</taxon>
        <taxon>Insecta</taxon>
        <taxon>Pterygota</taxon>
        <taxon>Neoptera</taxon>
        <taxon>Endopterygota</taxon>
        <taxon>Coleoptera</taxon>
        <taxon>Polyphaga</taxon>
        <taxon>Cucujiformia</taxon>
        <taxon>Curculionidae</taxon>
        <taxon>Scolytinae</taxon>
        <taxon>Dendroctonus</taxon>
    </lineage>
</organism>
<reference evidence="10 11" key="1">
    <citation type="journal article" date="2013" name="Genome Biol.">
        <title>Draft genome of the mountain pine beetle, Dendroctonus ponderosae Hopkins, a major forest pest.</title>
        <authorList>
            <person name="Keeling C.I."/>
            <person name="Yuen M.M."/>
            <person name="Liao N.Y."/>
            <person name="Docking T.R."/>
            <person name="Chan S.K."/>
            <person name="Taylor G.A."/>
            <person name="Palmquist D.L."/>
            <person name="Jackman S.D."/>
            <person name="Nguyen A."/>
            <person name="Li M."/>
            <person name="Henderson H."/>
            <person name="Janes J.K."/>
            <person name="Zhao Y."/>
            <person name="Pandoh P."/>
            <person name="Moore R."/>
            <person name="Sperling F.A."/>
            <person name="Huber D.P."/>
            <person name="Birol I."/>
            <person name="Jones S.J."/>
            <person name="Bohlmann J."/>
        </authorList>
    </citation>
    <scope>NUCLEOTIDE SEQUENCE</scope>
</reference>
<evidence type="ECO:0000313" key="11">
    <source>
        <dbReference type="Proteomes" id="UP000030742"/>
    </source>
</evidence>
<evidence type="ECO:0000259" key="9">
    <source>
        <dbReference type="Pfam" id="PF08801"/>
    </source>
</evidence>
<evidence type="ECO:0000256" key="7">
    <source>
        <dbReference type="ARBA" id="ARBA00023242"/>
    </source>
</evidence>
<dbReference type="GO" id="GO:0006606">
    <property type="term" value="P:protein import into nucleus"/>
    <property type="evidence" value="ECO:0007669"/>
    <property type="project" value="TreeGrafter"/>
</dbReference>
<gene>
    <name evidence="10" type="ORF">D910_03553</name>
</gene>
<evidence type="ECO:0000259" key="8">
    <source>
        <dbReference type="Pfam" id="PF03177"/>
    </source>
</evidence>
<keyword evidence="3" id="KW-0813">Transport</keyword>
<evidence type="ECO:0000256" key="1">
    <source>
        <dbReference type="ARBA" id="ARBA00004259"/>
    </source>
</evidence>
<sequence length="1066" mass="120951">MEWNGLVWNRWIAYQNTVITAKVSESGYAWVVCGRKLLVWRYQNIKSNASPKKWSFPICHELRLPQSDLAHRAELVAVYLSKNAKHPSCVAVSPEGMVRYWLDITHDHRSVDQNVDLNGEECDSLIEAGILGCVFVTTSCTVVLVQHKPGSYEEQLNCRTLKTPASWLGGFSKRVTSIFFGPMSSDQGNENRIIRLLSVPGIQQICNIYVLAGLNFQKWILNDKEPEQLCWSSDLSRVVKDAFQQHLGHWDVNDSEEVDAWILDLQPDREGVIMLCAAIHYAMISIPTNGPTVPTVPNDFFLLKINNMYKENTPGDALNYRFILCGNNAYFYTAKSITVLKPEEELDVLEFLHPSDQIFSGCTCLNVPIFFSRQHGLVSVIASDADRCTLGASSLVLDTGSGTDQSCSAGGQNLSLYQLDPHEIYTAHQQTDGQLKAAFIFHVKNQLTECYDMVNKLFPTDAPIIPGFDGPLDTVVIKIAKDILDDIPAGDHRWNIEGHSTQGLGSSNSMLVFHQLKNKQRAFALYLKFLQESGLWNKLTGLTIRCGMTTTIQVLGELAEKNTAAIIMKSLPLGVVLEDSIKRAVKNYTKAEKSVLSEQDIFFREVTRIQEGILCCAEVCENACHSAMQPEAVARTLHEGNQIILTVLTETLQYRQQTAESFQLNDVAKSMNLEYLPWTAAGGPEGIVDALMLQQSLTLNYGLKVDVQRELTAVLLDEFVMLTDIILDGRKTHISTVKSAQEKPLYKQYCSDRNKLIKPLIAIKAYQKAAILAEKYLDFEVLMNICDENKDEDRLNEYMRRFKDTSFPEYVYNWYLREGKHARYRKIGDCLPEGREKLARFLSAYPTLSWMQQIYDRDFSSASETLRILAENETELVTRQKAMYSLSKLAKLAAPLASDTSDLIAEVNKRLELISYQEGIPDYVLQQHGFDCKNPKVFKPRELIALYISEEYVDSSEIDFQKALDVAAFVDDESERVEIVLQIWRAALLRDSWSFHNLDDPIECLQNTMFFRVVDLAIALNYNPSKLLPPIDMLLDDRVLDTLKRNVNFELLLKMGYEHFYRTQLL</sequence>
<dbReference type="GO" id="GO:0000972">
    <property type="term" value="P:transcription-dependent tethering of RNA polymerase II gene DNA at nuclear periphery"/>
    <property type="evidence" value="ECO:0007669"/>
    <property type="project" value="TreeGrafter"/>
</dbReference>
<comment type="similarity">
    <text evidence="2">Belongs to the nucleoporin Nup133 family.</text>
</comment>
<dbReference type="OrthoDB" id="103454at2759"/>
<dbReference type="PANTHER" id="PTHR13405">
    <property type="entry name" value="NUCLEAR PORE COMPLEX PROTEIN NUP133"/>
    <property type="match status" value="1"/>
</dbReference>
<evidence type="ECO:0000256" key="6">
    <source>
        <dbReference type="ARBA" id="ARBA00023010"/>
    </source>
</evidence>
<name>U4U868_DENPD</name>
<dbReference type="Gene3D" id="1.25.40.700">
    <property type="match status" value="1"/>
</dbReference>
<accession>U4U868</accession>
<dbReference type="InterPro" id="IPR007187">
    <property type="entry name" value="Nucleoporin_Nup133/Nup155_C"/>
</dbReference>
<evidence type="ECO:0000313" key="10">
    <source>
        <dbReference type="EMBL" id="ERL86140.1"/>
    </source>
</evidence>
<dbReference type="InterPro" id="IPR037624">
    <property type="entry name" value="Nup133-like"/>
</dbReference>
<dbReference type="GO" id="GO:0031080">
    <property type="term" value="C:nuclear pore outer ring"/>
    <property type="evidence" value="ECO:0007669"/>
    <property type="project" value="TreeGrafter"/>
</dbReference>
<evidence type="ECO:0000256" key="4">
    <source>
        <dbReference type="ARBA" id="ARBA00022816"/>
    </source>
</evidence>
<feature type="domain" description="Nucleoporin Nup133/Nup155-like C-terminal" evidence="8">
    <location>
        <begin position="715"/>
        <end position="929"/>
    </location>
</feature>
<feature type="domain" description="Nucleoporin Nup133/Nup155-like N-terminal" evidence="9">
    <location>
        <begin position="16"/>
        <end position="280"/>
    </location>
</feature>
<dbReference type="EMBL" id="KB631792">
    <property type="protein sequence ID" value="ERL86140.1"/>
    <property type="molecule type" value="Genomic_DNA"/>
</dbReference>
<dbReference type="Gene3D" id="2.130.10.10">
    <property type="entry name" value="YVTN repeat-like/Quinoprotein amine dehydrogenase"/>
    <property type="match status" value="1"/>
</dbReference>
<dbReference type="Gene3D" id="1.20.58.1380">
    <property type="match status" value="1"/>
</dbReference>
<dbReference type="Pfam" id="PF03177">
    <property type="entry name" value="Nucleoporin_C"/>
    <property type="match status" value="1"/>
</dbReference>
<keyword evidence="5" id="KW-0653">Protein transport</keyword>
<evidence type="ECO:0000256" key="5">
    <source>
        <dbReference type="ARBA" id="ARBA00022927"/>
    </source>
</evidence>
<evidence type="ECO:0008006" key="12">
    <source>
        <dbReference type="Google" id="ProtNLM"/>
    </source>
</evidence>
<keyword evidence="7" id="KW-0539">Nucleus</keyword>
<dbReference type="GO" id="GO:0016973">
    <property type="term" value="P:poly(A)+ mRNA export from nucleus"/>
    <property type="evidence" value="ECO:0007669"/>
    <property type="project" value="TreeGrafter"/>
</dbReference>
<keyword evidence="4" id="KW-0509">mRNA transport</keyword>
<dbReference type="Pfam" id="PF08801">
    <property type="entry name" value="Nucleoporin_N"/>
    <property type="match status" value="1"/>
</dbReference>
<dbReference type="AlphaFoldDB" id="U4U868"/>